<reference evidence="1" key="1">
    <citation type="submission" date="2017-02" db="UniProtKB">
        <authorList>
            <consortium name="WormBaseParasite"/>
        </authorList>
    </citation>
    <scope>IDENTIFICATION</scope>
</reference>
<dbReference type="WBParaSite" id="BTMF_0001216201-mRNA-1">
    <property type="protein sequence ID" value="BTMF_0001216201-mRNA-1"/>
    <property type="gene ID" value="BTMF_0001216201"/>
</dbReference>
<accession>A0A0R3QWQ4</accession>
<proteinExistence type="predicted"/>
<dbReference type="AlphaFoldDB" id="A0A0R3QWQ4"/>
<name>A0A0R3QWQ4_9BILA</name>
<organism evidence="1">
    <name type="scientific">Brugia timori</name>
    <dbReference type="NCBI Taxonomy" id="42155"/>
    <lineage>
        <taxon>Eukaryota</taxon>
        <taxon>Metazoa</taxon>
        <taxon>Ecdysozoa</taxon>
        <taxon>Nematoda</taxon>
        <taxon>Chromadorea</taxon>
        <taxon>Rhabditida</taxon>
        <taxon>Spirurina</taxon>
        <taxon>Spiruromorpha</taxon>
        <taxon>Filarioidea</taxon>
        <taxon>Onchocercidae</taxon>
        <taxon>Brugia</taxon>
    </lineage>
</organism>
<sequence length="45" mass="5169">MGSLAEVEKQVSVFLIWRKKKFSSVDYSKKNTTTVRAPVDLLVRL</sequence>
<evidence type="ECO:0000313" key="1">
    <source>
        <dbReference type="WBParaSite" id="BTMF_0001216201-mRNA-1"/>
    </source>
</evidence>
<protein>
    <submittedName>
        <fullName evidence="1">Uncharacterized protein</fullName>
    </submittedName>
</protein>